<name>A0A401TZP2_CHIPU</name>
<sequence length="69" mass="7239">VVLQHIFDLAAVDAAGGIGLRDRDSVAERGRDAEQRRRAGQRFDVADQDLGVDDAGIGGTSRADSKTGS</sequence>
<accession>A0A401TZP2</accession>
<organism evidence="2 3">
    <name type="scientific">Chiloscyllium punctatum</name>
    <name type="common">Brownbanded bambooshark</name>
    <name type="synonym">Hemiscyllium punctatum</name>
    <dbReference type="NCBI Taxonomy" id="137246"/>
    <lineage>
        <taxon>Eukaryota</taxon>
        <taxon>Metazoa</taxon>
        <taxon>Chordata</taxon>
        <taxon>Craniata</taxon>
        <taxon>Vertebrata</taxon>
        <taxon>Chondrichthyes</taxon>
        <taxon>Elasmobranchii</taxon>
        <taxon>Galeomorphii</taxon>
        <taxon>Galeoidea</taxon>
        <taxon>Orectolobiformes</taxon>
        <taxon>Hemiscylliidae</taxon>
        <taxon>Chiloscyllium</taxon>
    </lineage>
</organism>
<dbReference type="Proteomes" id="UP000287033">
    <property type="component" value="Unassembled WGS sequence"/>
</dbReference>
<keyword evidence="3" id="KW-1185">Reference proteome</keyword>
<feature type="region of interest" description="Disordered" evidence="1">
    <location>
        <begin position="24"/>
        <end position="69"/>
    </location>
</feature>
<dbReference type="EMBL" id="BEZZ01231371">
    <property type="protein sequence ID" value="GCC48109.1"/>
    <property type="molecule type" value="Genomic_DNA"/>
</dbReference>
<dbReference type="AlphaFoldDB" id="A0A401TZP2"/>
<evidence type="ECO:0000313" key="2">
    <source>
        <dbReference type="EMBL" id="GCC48109.1"/>
    </source>
</evidence>
<evidence type="ECO:0000256" key="1">
    <source>
        <dbReference type="SAM" id="MobiDB-lite"/>
    </source>
</evidence>
<feature type="compositionally biased region" description="Basic and acidic residues" evidence="1">
    <location>
        <begin position="24"/>
        <end position="37"/>
    </location>
</feature>
<reference evidence="2 3" key="1">
    <citation type="journal article" date="2018" name="Nat. Ecol. Evol.">
        <title>Shark genomes provide insights into elasmobranch evolution and the origin of vertebrates.</title>
        <authorList>
            <person name="Hara Y"/>
            <person name="Yamaguchi K"/>
            <person name="Onimaru K"/>
            <person name="Kadota M"/>
            <person name="Koyanagi M"/>
            <person name="Keeley SD"/>
            <person name="Tatsumi K"/>
            <person name="Tanaka K"/>
            <person name="Motone F"/>
            <person name="Kageyama Y"/>
            <person name="Nozu R"/>
            <person name="Adachi N"/>
            <person name="Nishimura O"/>
            <person name="Nakagawa R"/>
            <person name="Tanegashima C"/>
            <person name="Kiyatake I"/>
            <person name="Matsumoto R"/>
            <person name="Murakumo K"/>
            <person name="Nishida K"/>
            <person name="Terakita A"/>
            <person name="Kuratani S"/>
            <person name="Sato K"/>
            <person name="Hyodo S Kuraku.S."/>
        </authorList>
    </citation>
    <scope>NUCLEOTIDE SEQUENCE [LARGE SCALE GENOMIC DNA]</scope>
</reference>
<gene>
    <name evidence="2" type="ORF">chiPu_0032244</name>
</gene>
<feature type="non-terminal residue" evidence="2">
    <location>
        <position position="1"/>
    </location>
</feature>
<proteinExistence type="predicted"/>
<protein>
    <submittedName>
        <fullName evidence="2">Uncharacterized protein</fullName>
    </submittedName>
</protein>
<evidence type="ECO:0000313" key="3">
    <source>
        <dbReference type="Proteomes" id="UP000287033"/>
    </source>
</evidence>
<comment type="caution">
    <text evidence="2">The sequence shown here is derived from an EMBL/GenBank/DDBJ whole genome shotgun (WGS) entry which is preliminary data.</text>
</comment>